<evidence type="ECO:0000256" key="3">
    <source>
        <dbReference type="PIRSR" id="PIRSR001235-1"/>
    </source>
</evidence>
<feature type="binding site" evidence="3">
    <location>
        <position position="111"/>
    </location>
    <ligand>
        <name>Zn(2+)</name>
        <dbReference type="ChEBI" id="CHEBI:29105"/>
        <label>1</label>
    </ligand>
</feature>
<comment type="caution">
    <text evidence="4">The sequence shown here is derived from an EMBL/GenBank/DDBJ whole genome shotgun (WGS) entry which is preliminary data.</text>
</comment>
<gene>
    <name evidence="4" type="ORF">RYX45_16305</name>
</gene>
<dbReference type="NCBIfam" id="TIGR01879">
    <property type="entry name" value="hydantase"/>
    <property type="match status" value="1"/>
</dbReference>
<feature type="binding site" evidence="3">
    <location>
        <position position="403"/>
    </location>
    <ligand>
        <name>Zn(2+)</name>
        <dbReference type="ChEBI" id="CHEBI:29105"/>
        <label>2</label>
    </ligand>
</feature>
<dbReference type="PIRSF" id="PIRSF001235">
    <property type="entry name" value="Amidase_carbamoylase"/>
    <property type="match status" value="1"/>
</dbReference>
<dbReference type="SUPFAM" id="SSF53187">
    <property type="entry name" value="Zn-dependent exopeptidases"/>
    <property type="match status" value="1"/>
</dbReference>
<dbReference type="Gene3D" id="3.30.70.360">
    <property type="match status" value="1"/>
</dbReference>
<feature type="binding site" evidence="3">
    <location>
        <position position="111"/>
    </location>
    <ligand>
        <name>Zn(2+)</name>
        <dbReference type="ChEBI" id="CHEBI:29105"/>
        <label>2</label>
    </ligand>
</feature>
<feature type="binding site" evidence="3">
    <location>
        <position position="211"/>
    </location>
    <ligand>
        <name>Zn(2+)</name>
        <dbReference type="ChEBI" id="CHEBI:29105"/>
        <label>1</label>
    </ligand>
</feature>
<dbReference type="PANTHER" id="PTHR32494">
    <property type="entry name" value="ALLANTOATE DEIMINASE-RELATED"/>
    <property type="match status" value="1"/>
</dbReference>
<comment type="similarity">
    <text evidence="1">Belongs to the peptidase M20 family.</text>
</comment>
<keyword evidence="3" id="KW-0862">Zinc</keyword>
<keyword evidence="2 4" id="KW-0378">Hydrolase</keyword>
<comment type="cofactor">
    <cofactor evidence="3">
        <name>Zn(2+)</name>
        <dbReference type="ChEBI" id="CHEBI:29105"/>
    </cofactor>
    <text evidence="3">Binds 2 Zn(2+) ions per subunit.</text>
</comment>
<dbReference type="PANTHER" id="PTHR32494:SF5">
    <property type="entry name" value="ALLANTOATE AMIDOHYDROLASE"/>
    <property type="match status" value="1"/>
</dbReference>
<dbReference type="RefSeq" id="WP_323467382.1">
    <property type="nucleotide sequence ID" value="NZ_CP144224.1"/>
</dbReference>
<proteinExistence type="inferred from homology"/>
<name>A0AAJ2U3Z9_ALKPS</name>
<dbReference type="Gene3D" id="3.40.630.10">
    <property type="entry name" value="Zn peptidases"/>
    <property type="match status" value="1"/>
</dbReference>
<dbReference type="GO" id="GO:0016813">
    <property type="term" value="F:hydrolase activity, acting on carbon-nitrogen (but not peptide) bonds, in linear amidines"/>
    <property type="evidence" value="ECO:0007669"/>
    <property type="project" value="InterPro"/>
</dbReference>
<keyword evidence="3" id="KW-0479">Metal-binding</keyword>
<evidence type="ECO:0000256" key="2">
    <source>
        <dbReference type="ARBA" id="ARBA00022801"/>
    </source>
</evidence>
<dbReference type="InterPro" id="IPR036264">
    <property type="entry name" value="Bact_exopeptidase_dim_dom"/>
</dbReference>
<organism evidence="4 5">
    <name type="scientific">Alkalihalophilus pseudofirmus</name>
    <name type="common">Bacillus pseudofirmus</name>
    <dbReference type="NCBI Taxonomy" id="79885"/>
    <lineage>
        <taxon>Bacteria</taxon>
        <taxon>Bacillati</taxon>
        <taxon>Bacillota</taxon>
        <taxon>Bacilli</taxon>
        <taxon>Bacillales</taxon>
        <taxon>Bacillaceae</taxon>
        <taxon>Alkalihalophilus</taxon>
    </lineage>
</organism>
<evidence type="ECO:0000256" key="1">
    <source>
        <dbReference type="ARBA" id="ARBA00006153"/>
    </source>
</evidence>
<dbReference type="NCBIfam" id="NF006771">
    <property type="entry name" value="PRK09290.1-5"/>
    <property type="match status" value="1"/>
</dbReference>
<protein>
    <submittedName>
        <fullName evidence="4">Zn-dependent hydrolase</fullName>
    </submittedName>
</protein>
<feature type="binding site" evidence="3">
    <location>
        <position position="100"/>
    </location>
    <ligand>
        <name>Zn(2+)</name>
        <dbReference type="ChEBI" id="CHEBI:29105"/>
        <label>1</label>
    </ligand>
</feature>
<dbReference type="GO" id="GO:0046872">
    <property type="term" value="F:metal ion binding"/>
    <property type="evidence" value="ECO:0007669"/>
    <property type="project" value="UniProtKB-KW"/>
</dbReference>
<reference evidence="4" key="1">
    <citation type="submission" date="2023-10" db="EMBL/GenBank/DDBJ databases">
        <title>Screening of Alkalihalophilus pseudofirmusBZ-TG-HK211 and Its Alleviation of Salt Stress on Rapeseed Growth.</title>
        <authorList>
            <person name="Zhao B."/>
            <person name="Guo T."/>
        </authorList>
    </citation>
    <scope>NUCLEOTIDE SEQUENCE</scope>
    <source>
        <strain evidence="4">BZ-TG-HK211</strain>
    </source>
</reference>
<feature type="binding site" evidence="3">
    <location>
        <position position="146"/>
    </location>
    <ligand>
        <name>Zn(2+)</name>
        <dbReference type="ChEBI" id="CHEBI:29105"/>
        <label>2</label>
    </ligand>
</feature>
<dbReference type="InterPro" id="IPR002933">
    <property type="entry name" value="Peptidase_M20"/>
</dbReference>
<dbReference type="EMBL" id="JAWJAY010000004">
    <property type="protein sequence ID" value="MDV2886756.1"/>
    <property type="molecule type" value="Genomic_DNA"/>
</dbReference>
<dbReference type="Proteomes" id="UP001285636">
    <property type="component" value="Unassembled WGS sequence"/>
</dbReference>
<dbReference type="AlphaFoldDB" id="A0AAJ2U3Z9"/>
<dbReference type="Pfam" id="PF01546">
    <property type="entry name" value="Peptidase_M20"/>
    <property type="match status" value="1"/>
</dbReference>
<evidence type="ECO:0000313" key="4">
    <source>
        <dbReference type="EMBL" id="MDV2886756.1"/>
    </source>
</evidence>
<evidence type="ECO:0000313" key="5">
    <source>
        <dbReference type="Proteomes" id="UP001285636"/>
    </source>
</evidence>
<sequence length="431" mass="47175">MQTVFTDERLLEGVNQCAEYPHIDPATLANRILELAAFGKTADGGVTRFVYTEEEKKAKELFVSWIKEAGLEVREDGFGNLFAKYTGEDPDLPAVMTGSHLDSVPNGGYFDGPLGCISSFMAIEALIKEGKRPKRSIEFVIFVNEEGSRFNNGIFGSQALMGEITKEELNTYRDKEGVSIAEAMKEQGYDPEIALAGKCEKNDIHAFLELHIEQGKQLELNNEKIGIVSGIAGPTWQSFTFLGETDHAGNTPMHLRKDTLCAAAEFMLEVEKLPRQINETAVATVGKIDVSPNGANVISGKTNVIVDVRDIDKGSLAELNERIVSSASEIAERRGIQAEHEELTKIDPVVVPDSIQESIKASCERHQLPYRSLVSGAGHDAMIMGKYVPSAMVFVPSVNGKSHSPEEFTHLADCVDGVAVMKDILWDLANE</sequence>
<dbReference type="InterPro" id="IPR010158">
    <property type="entry name" value="Amidase_Cbmase"/>
</dbReference>
<accession>A0AAJ2U3Z9</accession>
<dbReference type="CDD" id="cd03884">
    <property type="entry name" value="M20_bAS"/>
    <property type="match status" value="1"/>
</dbReference>
<dbReference type="SUPFAM" id="SSF55031">
    <property type="entry name" value="Bacterial exopeptidase dimerisation domain"/>
    <property type="match status" value="1"/>
</dbReference>